<name>R7VL33_CAPTE</name>
<evidence type="ECO:0000313" key="3">
    <source>
        <dbReference type="Proteomes" id="UP000014760"/>
    </source>
</evidence>
<evidence type="ECO:0000313" key="1">
    <source>
        <dbReference type="EMBL" id="ELU17260.1"/>
    </source>
</evidence>
<dbReference type="EMBL" id="KB292600">
    <property type="protein sequence ID" value="ELU17260.1"/>
    <property type="molecule type" value="Genomic_DNA"/>
</dbReference>
<gene>
    <name evidence="1" type="ORF">CAPTEDRAFT_199684</name>
</gene>
<dbReference type="EnsemblMetazoa" id="CapteT199684">
    <property type="protein sequence ID" value="CapteP199684"/>
    <property type="gene ID" value="CapteG199684"/>
</dbReference>
<reference evidence="2" key="3">
    <citation type="submission" date="2015-06" db="UniProtKB">
        <authorList>
            <consortium name="EnsemblMetazoa"/>
        </authorList>
    </citation>
    <scope>IDENTIFICATION</scope>
</reference>
<organism evidence="1">
    <name type="scientific">Capitella teleta</name>
    <name type="common">Polychaete worm</name>
    <dbReference type="NCBI Taxonomy" id="283909"/>
    <lineage>
        <taxon>Eukaryota</taxon>
        <taxon>Metazoa</taxon>
        <taxon>Spiralia</taxon>
        <taxon>Lophotrochozoa</taxon>
        <taxon>Annelida</taxon>
        <taxon>Polychaeta</taxon>
        <taxon>Sedentaria</taxon>
        <taxon>Scolecida</taxon>
        <taxon>Capitellidae</taxon>
        <taxon>Capitella</taxon>
    </lineage>
</organism>
<reference evidence="3" key="1">
    <citation type="submission" date="2012-12" db="EMBL/GenBank/DDBJ databases">
        <authorList>
            <person name="Hellsten U."/>
            <person name="Grimwood J."/>
            <person name="Chapman J.A."/>
            <person name="Shapiro H."/>
            <person name="Aerts A."/>
            <person name="Otillar R.P."/>
            <person name="Terry A.Y."/>
            <person name="Boore J.L."/>
            <person name="Simakov O."/>
            <person name="Marletaz F."/>
            <person name="Cho S.-J."/>
            <person name="Edsinger-Gonzales E."/>
            <person name="Havlak P."/>
            <person name="Kuo D.-H."/>
            <person name="Larsson T."/>
            <person name="Lv J."/>
            <person name="Arendt D."/>
            <person name="Savage R."/>
            <person name="Osoegawa K."/>
            <person name="de Jong P."/>
            <person name="Lindberg D.R."/>
            <person name="Seaver E.C."/>
            <person name="Weisblat D.A."/>
            <person name="Putnam N.H."/>
            <person name="Grigoriev I.V."/>
            <person name="Rokhsar D.S."/>
        </authorList>
    </citation>
    <scope>NUCLEOTIDE SEQUENCE</scope>
    <source>
        <strain evidence="3">I ESC-2004</strain>
    </source>
</reference>
<evidence type="ECO:0000313" key="2">
    <source>
        <dbReference type="EnsemblMetazoa" id="CapteP199684"/>
    </source>
</evidence>
<accession>R7VL33</accession>
<sequence length="245" mass="28387">MAILNGHYAPCTFHIFINRQEKLFIVVCDFPSKTDISEPPEHLEELENLPYIGFHKVAVDLCAGEMIYPYFNGQPLPGEEFAMELTSLDDISDCIPQIIDVSFENAPHQLERPPLHSFELKRRVANSETVLLCAFDIPQAIGKLTTNPFHRRLTPKEIFTKFHGKLEKIVDVRYLMGTLKKQHIFSGDEAFYICQGNTREARMRCCLNLLMNKEDRIMKLFVQLLSDEYDSLAREMLKHFETECK</sequence>
<protein>
    <recommendedName>
        <fullName evidence="4">CARD domain-containing protein</fullName>
    </recommendedName>
</protein>
<reference evidence="1 3" key="2">
    <citation type="journal article" date="2013" name="Nature">
        <title>Insights into bilaterian evolution from three spiralian genomes.</title>
        <authorList>
            <person name="Simakov O."/>
            <person name="Marletaz F."/>
            <person name="Cho S.J."/>
            <person name="Edsinger-Gonzales E."/>
            <person name="Havlak P."/>
            <person name="Hellsten U."/>
            <person name="Kuo D.H."/>
            <person name="Larsson T."/>
            <person name="Lv J."/>
            <person name="Arendt D."/>
            <person name="Savage R."/>
            <person name="Osoegawa K."/>
            <person name="de Jong P."/>
            <person name="Grimwood J."/>
            <person name="Chapman J.A."/>
            <person name="Shapiro H."/>
            <person name="Aerts A."/>
            <person name="Otillar R.P."/>
            <person name="Terry A.Y."/>
            <person name="Boore J.L."/>
            <person name="Grigoriev I.V."/>
            <person name="Lindberg D.R."/>
            <person name="Seaver E.C."/>
            <person name="Weisblat D.A."/>
            <person name="Putnam N.H."/>
            <person name="Rokhsar D.S."/>
        </authorList>
    </citation>
    <scope>NUCLEOTIDE SEQUENCE</scope>
    <source>
        <strain evidence="1 3">I ESC-2004</strain>
    </source>
</reference>
<dbReference type="Gene3D" id="1.10.533.10">
    <property type="entry name" value="Death Domain, Fas"/>
    <property type="match status" value="1"/>
</dbReference>
<evidence type="ECO:0008006" key="4">
    <source>
        <dbReference type="Google" id="ProtNLM"/>
    </source>
</evidence>
<dbReference type="EMBL" id="AMQN01035939">
    <property type="status" value="NOT_ANNOTATED_CDS"/>
    <property type="molecule type" value="Genomic_DNA"/>
</dbReference>
<dbReference type="AlphaFoldDB" id="R7VL33"/>
<proteinExistence type="predicted"/>
<dbReference type="Proteomes" id="UP000014760">
    <property type="component" value="Unassembled WGS sequence"/>
</dbReference>
<dbReference type="InterPro" id="IPR011029">
    <property type="entry name" value="DEATH-like_dom_sf"/>
</dbReference>
<keyword evidence="3" id="KW-1185">Reference proteome</keyword>
<dbReference type="HOGENOM" id="CLU_1134466_0_0_1"/>
<dbReference type="SUPFAM" id="SSF47986">
    <property type="entry name" value="DEATH domain"/>
    <property type="match status" value="1"/>
</dbReference>